<keyword evidence="2" id="KW-1185">Reference proteome</keyword>
<evidence type="ECO:0000313" key="1">
    <source>
        <dbReference type="EMBL" id="CAG9170045.1"/>
    </source>
</evidence>
<organism evidence="1 2">
    <name type="scientific">Cupriavidus pinatubonensis</name>
    <dbReference type="NCBI Taxonomy" id="248026"/>
    <lineage>
        <taxon>Bacteria</taxon>
        <taxon>Pseudomonadati</taxon>
        <taxon>Pseudomonadota</taxon>
        <taxon>Betaproteobacteria</taxon>
        <taxon>Burkholderiales</taxon>
        <taxon>Burkholderiaceae</taxon>
        <taxon>Cupriavidus</taxon>
    </lineage>
</organism>
<comment type="caution">
    <text evidence="1">The sequence shown here is derived from an EMBL/GenBank/DDBJ whole genome shotgun (WGS) entry which is preliminary data.</text>
</comment>
<reference evidence="1 2" key="1">
    <citation type="submission" date="2021-08" db="EMBL/GenBank/DDBJ databases">
        <authorList>
            <person name="Peeters C."/>
        </authorList>
    </citation>
    <scope>NUCLEOTIDE SEQUENCE [LARGE SCALE GENOMIC DNA]</scope>
    <source>
        <strain evidence="1 2">LMG 23994</strain>
    </source>
</reference>
<dbReference type="Proteomes" id="UP000701702">
    <property type="component" value="Unassembled WGS sequence"/>
</dbReference>
<name>A0ABM8WRG4_9BURK</name>
<gene>
    <name evidence="1" type="ORF">LMG23994_01792</name>
</gene>
<protein>
    <submittedName>
        <fullName evidence="1">Uncharacterized protein</fullName>
    </submittedName>
</protein>
<dbReference type="EMBL" id="CAJZAF010000007">
    <property type="protein sequence ID" value="CAG9170045.1"/>
    <property type="molecule type" value="Genomic_DNA"/>
</dbReference>
<sequence>MTIYVKQDGLWQLDAQHEQAALRAGCVGLKFGEKLGDVAGNILLAHSTVGWIGVYRIQPRGNLPVRIKRFQDFERALHYAKREDRV</sequence>
<evidence type="ECO:0000313" key="2">
    <source>
        <dbReference type="Proteomes" id="UP000701702"/>
    </source>
</evidence>
<proteinExistence type="predicted"/>
<accession>A0ABM8WRG4</accession>